<sequence length="464" mass="49811">MSFPFRQSPQGLRRPIWPRRFTPLPLLAAIVFFAGCRATGPQLIDARTAFRQGDLQTAAETLEQLSQQRGKLRTVSELDLAMVKLAQGRSDEAESDLRLLRDRFDTSTRVGLDDAASLAVDDTKREFQLAGYEQVLLRSMLAITALASDSGDAGAYCLQAQSLANELTAEAKSDSEAKTFSIALAPYLHGTLREATHQNYDDALRSFRLVSAIEPSFLPAAEDIARVGDGVHSRSGHGVVYVIAFVGAGPQLIETVAPTTTQSLQIASTLVRHVSLNENGDDESDNDTIVLPTIAEVKVPQVYVPPTQISAVGVSIGQGPFLGATQPLTDVARLASERLDAEMPWIIGRAVARRALKEASVSAASNMIGLNGNAASIFQFAAANAWAATENADTRCWSMLPREFQVLRAELPVGKHAIGLSPLGPTGQAFSASHQSSVEIVDGRNTYLFVFAPESIVSVVTPAR</sequence>
<evidence type="ECO:0000313" key="2">
    <source>
        <dbReference type="Proteomes" id="UP001239462"/>
    </source>
</evidence>
<proteinExistence type="predicted"/>
<name>A0ABT7PQ44_9BACT</name>
<organism evidence="1 2">
    <name type="scientific">Roseiconus lacunae</name>
    <dbReference type="NCBI Taxonomy" id="2605694"/>
    <lineage>
        <taxon>Bacteria</taxon>
        <taxon>Pseudomonadati</taxon>
        <taxon>Planctomycetota</taxon>
        <taxon>Planctomycetia</taxon>
        <taxon>Pirellulales</taxon>
        <taxon>Pirellulaceae</taxon>
        <taxon>Roseiconus</taxon>
    </lineage>
</organism>
<accession>A0ABT7PQ44</accession>
<dbReference type="RefSeq" id="WP_230778535.1">
    <property type="nucleotide sequence ID" value="NZ_JAJMQV010000179.1"/>
</dbReference>
<protein>
    <recommendedName>
        <fullName evidence="3">Secreted protein</fullName>
    </recommendedName>
</protein>
<keyword evidence="2" id="KW-1185">Reference proteome</keyword>
<comment type="caution">
    <text evidence="1">The sequence shown here is derived from an EMBL/GenBank/DDBJ whole genome shotgun (WGS) entry which is preliminary data.</text>
</comment>
<reference evidence="1 2" key="1">
    <citation type="submission" date="2023-06" db="EMBL/GenBank/DDBJ databases">
        <title>Roseiconus lacunae JC819 isolated from Gulf of Mannar region, Tamil Nadu.</title>
        <authorList>
            <person name="Pk S."/>
            <person name="Ch S."/>
            <person name="Ch V.R."/>
        </authorList>
    </citation>
    <scope>NUCLEOTIDE SEQUENCE [LARGE SCALE GENOMIC DNA]</scope>
    <source>
        <strain evidence="1 2">JC819</strain>
    </source>
</reference>
<gene>
    <name evidence="1" type="ORF">QTN89_24460</name>
</gene>
<evidence type="ECO:0008006" key="3">
    <source>
        <dbReference type="Google" id="ProtNLM"/>
    </source>
</evidence>
<dbReference type="Proteomes" id="UP001239462">
    <property type="component" value="Unassembled WGS sequence"/>
</dbReference>
<dbReference type="EMBL" id="JASZZN010000024">
    <property type="protein sequence ID" value="MDM4018628.1"/>
    <property type="molecule type" value="Genomic_DNA"/>
</dbReference>
<evidence type="ECO:0000313" key="1">
    <source>
        <dbReference type="EMBL" id="MDM4018628.1"/>
    </source>
</evidence>